<dbReference type="Pfam" id="PF13365">
    <property type="entry name" value="Trypsin_2"/>
    <property type="match status" value="1"/>
</dbReference>
<dbReference type="PANTHER" id="PTHR22939:SF130">
    <property type="entry name" value="PERIPLASMIC SERINE ENDOPROTEASE DEGP-LIKE-RELATED"/>
    <property type="match status" value="1"/>
</dbReference>
<dbReference type="EMBL" id="JAUKWQ010000008">
    <property type="protein sequence ID" value="MDO1584454.1"/>
    <property type="molecule type" value="Genomic_DNA"/>
</dbReference>
<reference evidence="17" key="1">
    <citation type="journal article" date="2015" name="Int. J. Syst. Evol. Microbiol.">
        <title>Rhizobium oryzicola sp. nov., potential plant-growth-promoting endophytic bacteria isolated from rice roots.</title>
        <authorList>
            <person name="Zhang X.X."/>
            <person name="Gao J.S."/>
            <person name="Cao Y.H."/>
            <person name="Sheirdil R.A."/>
            <person name="Wang X.C."/>
            <person name="Zhang L."/>
        </authorList>
    </citation>
    <scope>NUCLEOTIDE SEQUENCE</scope>
    <source>
        <strain evidence="17">05753</strain>
    </source>
</reference>
<keyword evidence="8" id="KW-0677">Repeat</keyword>
<comment type="similarity">
    <text evidence="3">Belongs to the peptidase S1C family.</text>
</comment>
<evidence type="ECO:0000256" key="14">
    <source>
        <dbReference type="SAM" id="MobiDB-lite"/>
    </source>
</evidence>
<dbReference type="SUPFAM" id="SSF50156">
    <property type="entry name" value="PDZ domain-like"/>
    <property type="match status" value="2"/>
</dbReference>
<feature type="signal peptide" evidence="15">
    <location>
        <begin position="1"/>
        <end position="32"/>
    </location>
</feature>
<evidence type="ECO:0000256" key="7">
    <source>
        <dbReference type="ARBA" id="ARBA00022729"/>
    </source>
</evidence>
<keyword evidence="7 15" id="KW-0732">Signal</keyword>
<comment type="catalytic activity">
    <reaction evidence="1">
        <text>Acts on substrates that are at least partially unfolded. The cleavage site P1 residue is normally between a pair of hydrophobic residues, such as Val-|-Val.</text>
        <dbReference type="EC" id="3.4.21.107"/>
    </reaction>
</comment>
<dbReference type="SMART" id="SM00228">
    <property type="entry name" value="PDZ"/>
    <property type="match status" value="2"/>
</dbReference>
<protein>
    <recommendedName>
        <fullName evidence="5">Probable periplasmic serine endoprotease DegP-like</fullName>
        <ecNumber evidence="4">3.4.21.107</ecNumber>
    </recommendedName>
    <alternativeName>
        <fullName evidence="13">Protease Do</fullName>
    </alternativeName>
</protein>
<dbReference type="InterPro" id="IPR009003">
    <property type="entry name" value="Peptidase_S1_PA"/>
</dbReference>
<keyword evidence="11" id="KW-0720">Serine protease</keyword>
<comment type="caution">
    <text evidence="17">The sequence shown here is derived from an EMBL/GenBank/DDBJ whole genome shotgun (WGS) entry which is preliminary data.</text>
</comment>
<feature type="region of interest" description="Disordered" evidence="14">
    <location>
        <begin position="381"/>
        <end position="427"/>
    </location>
</feature>
<keyword evidence="12" id="KW-0346">Stress response</keyword>
<evidence type="ECO:0000256" key="2">
    <source>
        <dbReference type="ARBA" id="ARBA00004418"/>
    </source>
</evidence>
<dbReference type="SUPFAM" id="SSF50494">
    <property type="entry name" value="Trypsin-like serine proteases"/>
    <property type="match status" value="1"/>
</dbReference>
<accession>A0ABT8T126</accession>
<evidence type="ECO:0000256" key="13">
    <source>
        <dbReference type="ARBA" id="ARBA00032850"/>
    </source>
</evidence>
<dbReference type="Proteomes" id="UP001169006">
    <property type="component" value="Unassembled WGS sequence"/>
</dbReference>
<dbReference type="Pfam" id="PF13180">
    <property type="entry name" value="PDZ_2"/>
    <property type="match status" value="2"/>
</dbReference>
<proteinExistence type="inferred from homology"/>
<organism evidence="17 18">
    <name type="scientific">Rhizobium oryzicola</name>
    <dbReference type="NCBI Taxonomy" id="1232668"/>
    <lineage>
        <taxon>Bacteria</taxon>
        <taxon>Pseudomonadati</taxon>
        <taxon>Pseudomonadota</taxon>
        <taxon>Alphaproteobacteria</taxon>
        <taxon>Hyphomicrobiales</taxon>
        <taxon>Rhizobiaceae</taxon>
        <taxon>Rhizobium/Agrobacterium group</taxon>
        <taxon>Rhizobium</taxon>
    </lineage>
</organism>
<dbReference type="Gene3D" id="2.30.42.10">
    <property type="match status" value="2"/>
</dbReference>
<evidence type="ECO:0000313" key="17">
    <source>
        <dbReference type="EMBL" id="MDO1584454.1"/>
    </source>
</evidence>
<evidence type="ECO:0000256" key="1">
    <source>
        <dbReference type="ARBA" id="ARBA00001772"/>
    </source>
</evidence>
<dbReference type="PANTHER" id="PTHR22939">
    <property type="entry name" value="SERINE PROTEASE FAMILY S1C HTRA-RELATED"/>
    <property type="match status" value="1"/>
</dbReference>
<dbReference type="PROSITE" id="PS50106">
    <property type="entry name" value="PDZ"/>
    <property type="match status" value="2"/>
</dbReference>
<dbReference type="InterPro" id="IPR011782">
    <property type="entry name" value="Pept_S1C_Do"/>
</dbReference>
<gene>
    <name evidence="17" type="ORF">Q2T52_20395</name>
</gene>
<evidence type="ECO:0000256" key="6">
    <source>
        <dbReference type="ARBA" id="ARBA00022670"/>
    </source>
</evidence>
<evidence type="ECO:0000256" key="9">
    <source>
        <dbReference type="ARBA" id="ARBA00022764"/>
    </source>
</evidence>
<evidence type="ECO:0000256" key="10">
    <source>
        <dbReference type="ARBA" id="ARBA00022801"/>
    </source>
</evidence>
<feature type="domain" description="PDZ" evidence="16">
    <location>
        <begin position="282"/>
        <end position="373"/>
    </location>
</feature>
<evidence type="ECO:0000256" key="4">
    <source>
        <dbReference type="ARBA" id="ARBA00013035"/>
    </source>
</evidence>
<dbReference type="InterPro" id="IPR001478">
    <property type="entry name" value="PDZ"/>
</dbReference>
<dbReference type="InterPro" id="IPR001940">
    <property type="entry name" value="Peptidase_S1C"/>
</dbReference>
<keyword evidence="9" id="KW-0574">Periplasm</keyword>
<dbReference type="PRINTS" id="PR00834">
    <property type="entry name" value="PROTEASES2C"/>
</dbReference>
<dbReference type="CDD" id="cd10839">
    <property type="entry name" value="cpPDZ1_DegP-like"/>
    <property type="match status" value="1"/>
</dbReference>
<dbReference type="InterPro" id="IPR036034">
    <property type="entry name" value="PDZ_sf"/>
</dbReference>
<feature type="chain" id="PRO_5046077488" description="Probable periplasmic serine endoprotease DegP-like" evidence="15">
    <location>
        <begin position="33"/>
        <end position="524"/>
    </location>
</feature>
<dbReference type="Gene3D" id="2.40.10.120">
    <property type="match status" value="1"/>
</dbReference>
<evidence type="ECO:0000256" key="3">
    <source>
        <dbReference type="ARBA" id="ARBA00010541"/>
    </source>
</evidence>
<evidence type="ECO:0000313" key="18">
    <source>
        <dbReference type="Proteomes" id="UP001169006"/>
    </source>
</evidence>
<dbReference type="NCBIfam" id="TIGR02037">
    <property type="entry name" value="degP_htrA_DO"/>
    <property type="match status" value="1"/>
</dbReference>
<feature type="domain" description="PDZ" evidence="16">
    <location>
        <begin position="433"/>
        <end position="479"/>
    </location>
</feature>
<name>A0ABT8T126_9HYPH</name>
<evidence type="ECO:0000256" key="8">
    <source>
        <dbReference type="ARBA" id="ARBA00022737"/>
    </source>
</evidence>
<dbReference type="EC" id="3.4.21.107" evidence="4"/>
<keyword evidence="18" id="KW-1185">Reference proteome</keyword>
<reference evidence="17" key="2">
    <citation type="submission" date="2023-07" db="EMBL/GenBank/DDBJ databases">
        <authorList>
            <person name="Sun H."/>
        </authorList>
    </citation>
    <scope>NUCLEOTIDE SEQUENCE</scope>
    <source>
        <strain evidence="17">05753</strain>
    </source>
</reference>
<evidence type="ECO:0000259" key="16">
    <source>
        <dbReference type="PROSITE" id="PS50106"/>
    </source>
</evidence>
<evidence type="ECO:0000256" key="11">
    <source>
        <dbReference type="ARBA" id="ARBA00022825"/>
    </source>
</evidence>
<dbReference type="RefSeq" id="WP_302078690.1">
    <property type="nucleotide sequence ID" value="NZ_JAUKWQ010000008.1"/>
</dbReference>
<evidence type="ECO:0000256" key="12">
    <source>
        <dbReference type="ARBA" id="ARBA00023016"/>
    </source>
</evidence>
<sequence>MVNFTRSPLRHSIAAVMAAAMIGNLSATVAFAQVSPAIQPTLPNRTAAAMAGPASVADLAEGLLDAVVNISTSQSVKNEGAGPQPVVPEQGSPFQEFFNDFFDKQGKDQGNRKVNSLGSGFVIDPSGYVVTNNHVIEGADDIEVIFPNGNKLKAKLVGTDTKTDLSVLKVESKTPLKAVKFGDSKQMRIGDWVMAIGNPFGLGGSVTIGIISARGRNINAGPYDNFIQTDAAINKGNSGGPLFNMKGEVIGINTAIISPSGGSIGIGFAVPTELAQNVVQQLIDFGETRRGWLGVRIQPVTDDVAESLGMDSARGALVSGVVKGGPVDNGVIKSGDVILSFDGKPVKEMRDLPLAVAESPVGKAVDVVIMRNGKQQTVKVTLGRLEDNAEAEDEDKDTYKDKSTEQGAKPPADKKDPQKQVNAEDPAKLFGMTVSMLTPERHKSFGIADAVEGVVVTEVTAGSPAAEKGLKVGDVIVEIAQDFVATPGDVTDRIKELKSEGRRNAHMMIAGSNGELRFVALPLE</sequence>
<comment type="subcellular location">
    <subcellularLocation>
        <location evidence="2">Periplasm</location>
    </subcellularLocation>
</comment>
<evidence type="ECO:0000256" key="5">
    <source>
        <dbReference type="ARBA" id="ARBA00013958"/>
    </source>
</evidence>
<evidence type="ECO:0000256" key="15">
    <source>
        <dbReference type="SAM" id="SignalP"/>
    </source>
</evidence>
<keyword evidence="10" id="KW-0378">Hydrolase</keyword>
<keyword evidence="6" id="KW-0645">Protease</keyword>